<sequence>MSAIVCGKRSSIFEDLPSSSPSSAASPSPPPSAKRIRCSSSFSPPRSAAGSFSVSSPLGYLIGRFPNMDKELLEKALHECGHDLDSTIKSLNELFLGSGENITSATGKPDATLEASSHVLNQGSTGSGDVSPHEQPSANNQPPVNREEFVDIFVREMMVASDIEDAKARASRALEVFEKSICSHASEAATRSFQQENMVLRQQLETLLHENSILKRAVSIQHDRQKEFDERGREVNHLKQLLAQYQEQLRTLEVNNYALAMHLKQAQQSNSIPGRFNPDIF</sequence>
<feature type="compositionally biased region" description="Polar residues" evidence="1">
    <location>
        <begin position="38"/>
        <end position="52"/>
    </location>
</feature>
<protein>
    <recommendedName>
        <fullName evidence="4">CUE domain-containing protein</fullName>
    </recommendedName>
</protein>
<feature type="compositionally biased region" description="Low complexity" evidence="1">
    <location>
        <begin position="17"/>
        <end position="26"/>
    </location>
</feature>
<dbReference type="CDD" id="cd14279">
    <property type="entry name" value="CUE"/>
    <property type="match status" value="1"/>
</dbReference>
<dbReference type="PANTHER" id="PTHR31245">
    <property type="entry name" value="UBIQUITIN SYSTEM COMPONENT CUE PROTEIN"/>
    <property type="match status" value="1"/>
</dbReference>
<organism evidence="2 3">
    <name type="scientific">Cuscuta europaea</name>
    <name type="common">European dodder</name>
    <dbReference type="NCBI Taxonomy" id="41803"/>
    <lineage>
        <taxon>Eukaryota</taxon>
        <taxon>Viridiplantae</taxon>
        <taxon>Streptophyta</taxon>
        <taxon>Embryophyta</taxon>
        <taxon>Tracheophyta</taxon>
        <taxon>Spermatophyta</taxon>
        <taxon>Magnoliopsida</taxon>
        <taxon>eudicotyledons</taxon>
        <taxon>Gunneridae</taxon>
        <taxon>Pentapetalae</taxon>
        <taxon>asterids</taxon>
        <taxon>lamiids</taxon>
        <taxon>Solanales</taxon>
        <taxon>Convolvulaceae</taxon>
        <taxon>Cuscuteae</taxon>
        <taxon>Cuscuta</taxon>
        <taxon>Cuscuta subgen. Cuscuta</taxon>
    </lineage>
</organism>
<reference evidence="2" key="1">
    <citation type="submission" date="2022-07" db="EMBL/GenBank/DDBJ databases">
        <authorList>
            <person name="Macas J."/>
            <person name="Novak P."/>
            <person name="Neumann P."/>
        </authorList>
    </citation>
    <scope>NUCLEOTIDE SEQUENCE</scope>
</reference>
<evidence type="ECO:0000313" key="3">
    <source>
        <dbReference type="Proteomes" id="UP001152484"/>
    </source>
</evidence>
<keyword evidence="3" id="KW-1185">Reference proteome</keyword>
<gene>
    <name evidence="2" type="ORF">CEURO_LOCUS9750</name>
</gene>
<dbReference type="EMBL" id="CAMAPE010000019">
    <property type="protein sequence ID" value="CAH9086737.1"/>
    <property type="molecule type" value="Genomic_DNA"/>
</dbReference>
<evidence type="ECO:0008006" key="4">
    <source>
        <dbReference type="Google" id="ProtNLM"/>
    </source>
</evidence>
<feature type="region of interest" description="Disordered" evidence="1">
    <location>
        <begin position="1"/>
        <end position="52"/>
    </location>
</feature>
<feature type="compositionally biased region" description="Polar residues" evidence="1">
    <location>
        <begin position="119"/>
        <end position="143"/>
    </location>
</feature>
<name>A0A9P1E8H7_CUSEU</name>
<dbReference type="AlphaFoldDB" id="A0A9P1E8H7"/>
<evidence type="ECO:0000313" key="2">
    <source>
        <dbReference type="EMBL" id="CAH9086737.1"/>
    </source>
</evidence>
<proteinExistence type="predicted"/>
<comment type="caution">
    <text evidence="2">The sequence shown here is derived from an EMBL/GenBank/DDBJ whole genome shotgun (WGS) entry which is preliminary data.</text>
</comment>
<dbReference type="InterPro" id="IPR009060">
    <property type="entry name" value="UBA-like_sf"/>
</dbReference>
<dbReference type="OrthoDB" id="440455at2759"/>
<dbReference type="PANTHER" id="PTHR31245:SF1">
    <property type="entry name" value="UBIQUITIN SYSTEM COMPONENT CUE PROTEIN"/>
    <property type="match status" value="1"/>
</dbReference>
<dbReference type="Proteomes" id="UP001152484">
    <property type="component" value="Unassembled WGS sequence"/>
</dbReference>
<feature type="region of interest" description="Disordered" evidence="1">
    <location>
        <begin position="119"/>
        <end position="145"/>
    </location>
</feature>
<evidence type="ECO:0000256" key="1">
    <source>
        <dbReference type="SAM" id="MobiDB-lite"/>
    </source>
</evidence>
<dbReference type="Gene3D" id="1.10.8.10">
    <property type="entry name" value="DNA helicase RuvA subunit, C-terminal domain"/>
    <property type="match status" value="1"/>
</dbReference>
<accession>A0A9P1E8H7</accession>
<dbReference type="SUPFAM" id="SSF46934">
    <property type="entry name" value="UBA-like"/>
    <property type="match status" value="1"/>
</dbReference>